<organism evidence="1 2">
    <name type="scientific">Gossypium australe</name>
    <dbReference type="NCBI Taxonomy" id="47621"/>
    <lineage>
        <taxon>Eukaryota</taxon>
        <taxon>Viridiplantae</taxon>
        <taxon>Streptophyta</taxon>
        <taxon>Embryophyta</taxon>
        <taxon>Tracheophyta</taxon>
        <taxon>Spermatophyta</taxon>
        <taxon>Magnoliopsida</taxon>
        <taxon>eudicotyledons</taxon>
        <taxon>Gunneridae</taxon>
        <taxon>Pentapetalae</taxon>
        <taxon>rosids</taxon>
        <taxon>malvids</taxon>
        <taxon>Malvales</taxon>
        <taxon>Malvaceae</taxon>
        <taxon>Malvoideae</taxon>
        <taxon>Gossypium</taxon>
    </lineage>
</organism>
<dbReference type="Proteomes" id="UP000325315">
    <property type="component" value="Unassembled WGS sequence"/>
</dbReference>
<reference evidence="2" key="1">
    <citation type="journal article" date="2019" name="Plant Biotechnol. J.">
        <title>Genome sequencing of the Australian wild diploid species Gossypium australe highlights disease resistance and delayed gland morphogenesis.</title>
        <authorList>
            <person name="Cai Y."/>
            <person name="Cai X."/>
            <person name="Wang Q."/>
            <person name="Wang P."/>
            <person name="Zhang Y."/>
            <person name="Cai C."/>
            <person name="Xu Y."/>
            <person name="Wang K."/>
            <person name="Zhou Z."/>
            <person name="Wang C."/>
            <person name="Geng S."/>
            <person name="Li B."/>
            <person name="Dong Q."/>
            <person name="Hou Y."/>
            <person name="Wang H."/>
            <person name="Ai P."/>
            <person name="Liu Z."/>
            <person name="Yi F."/>
            <person name="Sun M."/>
            <person name="An G."/>
            <person name="Cheng J."/>
            <person name="Zhang Y."/>
            <person name="Shi Q."/>
            <person name="Xie Y."/>
            <person name="Shi X."/>
            <person name="Chang Y."/>
            <person name="Huang F."/>
            <person name="Chen Y."/>
            <person name="Hong S."/>
            <person name="Mi L."/>
            <person name="Sun Q."/>
            <person name="Zhang L."/>
            <person name="Zhou B."/>
            <person name="Peng R."/>
            <person name="Zhang X."/>
            <person name="Liu F."/>
        </authorList>
    </citation>
    <scope>NUCLEOTIDE SEQUENCE [LARGE SCALE GENOMIC DNA]</scope>
    <source>
        <strain evidence="2">cv. PA1801</strain>
    </source>
</reference>
<dbReference type="InterPro" id="IPR036397">
    <property type="entry name" value="RNaseH_sf"/>
</dbReference>
<evidence type="ECO:0000313" key="1">
    <source>
        <dbReference type="EMBL" id="KAA3452517.1"/>
    </source>
</evidence>
<accession>A0A5B6U6R4</accession>
<dbReference type="EMBL" id="SMMG02000027">
    <property type="protein sequence ID" value="KAA3452517.1"/>
    <property type="molecule type" value="Genomic_DNA"/>
</dbReference>
<keyword evidence="2" id="KW-1185">Reference proteome</keyword>
<dbReference type="Gene3D" id="3.30.420.10">
    <property type="entry name" value="Ribonuclease H-like superfamily/Ribonuclease H"/>
    <property type="match status" value="1"/>
</dbReference>
<proteinExistence type="predicted"/>
<dbReference type="OrthoDB" id="115950at2759"/>
<dbReference type="InterPro" id="IPR012337">
    <property type="entry name" value="RNaseH-like_sf"/>
</dbReference>
<dbReference type="GO" id="GO:0003676">
    <property type="term" value="F:nucleic acid binding"/>
    <property type="evidence" value="ECO:0007669"/>
    <property type="project" value="InterPro"/>
</dbReference>
<evidence type="ECO:0000313" key="2">
    <source>
        <dbReference type="Proteomes" id="UP000325315"/>
    </source>
</evidence>
<dbReference type="AlphaFoldDB" id="A0A5B6U6R4"/>
<gene>
    <name evidence="1" type="ORF">EPI10_034458</name>
</gene>
<sequence length="169" mass="19438">MKKAVIEFILIYTLKWKWYHVTMDVIVRLSLSPRKRDGIWNLHETLGTRLNFTTIFYPQLDDQCERVIQVLKDMLHSYFTNFEDNWKKYFPFMEFNESVGSSGKGVGVVEVLHSNPYEKFKGLVVVNRHSSCAKSSLLFEGVGGLGSDFAMKTNQVCTRNAGNKVSKKS</sequence>
<comment type="caution">
    <text evidence="1">The sequence shown here is derived from an EMBL/GenBank/DDBJ whole genome shotgun (WGS) entry which is preliminary data.</text>
</comment>
<dbReference type="SUPFAM" id="SSF53098">
    <property type="entry name" value="Ribonuclease H-like"/>
    <property type="match status" value="1"/>
</dbReference>
<protein>
    <submittedName>
        <fullName evidence="1">DNA/RNA polymerase superfamily protein</fullName>
    </submittedName>
</protein>
<name>A0A5B6U6R4_9ROSI</name>